<dbReference type="RefSeq" id="WP_091475610.1">
    <property type="nucleotide sequence ID" value="NZ_FOIT01000005.1"/>
</dbReference>
<feature type="transmembrane region" description="Helical" evidence="1">
    <location>
        <begin position="379"/>
        <end position="399"/>
    </location>
</feature>
<feature type="transmembrane region" description="Helical" evidence="1">
    <location>
        <begin position="218"/>
        <end position="243"/>
    </location>
</feature>
<feature type="transmembrane region" description="Helical" evidence="1">
    <location>
        <begin position="21"/>
        <end position="40"/>
    </location>
</feature>
<evidence type="ECO:0000313" key="3">
    <source>
        <dbReference type="Proteomes" id="UP000243605"/>
    </source>
</evidence>
<evidence type="ECO:0000313" key="2">
    <source>
        <dbReference type="EMBL" id="SEW10782.1"/>
    </source>
</evidence>
<evidence type="ECO:0008006" key="4">
    <source>
        <dbReference type="Google" id="ProtNLM"/>
    </source>
</evidence>
<dbReference type="Proteomes" id="UP000243605">
    <property type="component" value="Unassembled WGS sequence"/>
</dbReference>
<reference evidence="2 3" key="1">
    <citation type="submission" date="2016-10" db="EMBL/GenBank/DDBJ databases">
        <authorList>
            <person name="Varghese N."/>
            <person name="Submissions S."/>
        </authorList>
    </citation>
    <scope>NUCLEOTIDE SEQUENCE [LARGE SCALE GENOMIC DNA]</scope>
    <source>
        <strain evidence="2 3">IBRC-M10081</strain>
    </source>
</reference>
<evidence type="ECO:0000256" key="1">
    <source>
        <dbReference type="SAM" id="Phobius"/>
    </source>
</evidence>
<feature type="transmembrane region" description="Helical" evidence="1">
    <location>
        <begin position="282"/>
        <end position="304"/>
    </location>
</feature>
<organism evidence="2 3">
    <name type="scientific">Aliicoccus persicus</name>
    <dbReference type="NCBI Taxonomy" id="930138"/>
    <lineage>
        <taxon>Bacteria</taxon>
        <taxon>Bacillati</taxon>
        <taxon>Bacillota</taxon>
        <taxon>Bacilli</taxon>
        <taxon>Bacillales</taxon>
        <taxon>Staphylococcaceae</taxon>
        <taxon>Aliicoccus</taxon>
    </lineage>
</organism>
<feature type="transmembrane region" description="Helical" evidence="1">
    <location>
        <begin position="179"/>
        <end position="198"/>
    </location>
</feature>
<dbReference type="OrthoDB" id="2320684at2"/>
<gene>
    <name evidence="2" type="ORF">SAMN05192557_1628</name>
</gene>
<keyword evidence="1" id="KW-0812">Transmembrane</keyword>
<feature type="transmembrane region" description="Helical" evidence="1">
    <location>
        <begin position="316"/>
        <end position="334"/>
    </location>
</feature>
<accession>A0A662Z4A5</accession>
<dbReference type="AlphaFoldDB" id="A0A662Z4A5"/>
<proteinExistence type="predicted"/>
<name>A0A662Z4A5_9STAP</name>
<sequence>MFRVVFNETRKKIVRNKKNRLLVVLTILAIFIYTLIIMPGQSHPTEVDQTTFNLQMNTEMNMAEERLIDGTIGVNRMSGVDTYLYSKQRYETYDTYLQAIEDGNAKLFIDNIANVWPNHLRENLDDYVYDRAGLDFNAIVYERSTLTRNISLIALHDNISMHTVQEKTSIQQLYSFFKGYGPLIIFLATIFIASEILVVDRKHKTLKAGPPISWWNYIFYQSISTYIIIAIFAAIAITLFFFVNGILYGTGPADLLVNHYIYNSEGGLSSFRGDPSHFETQYAWIFVLKAVGLVLLIMFLLIRLNALFSLIFRNEILVMVLGFAIVLVTIIYGTDGSGEILGFPGYFFPQNYFEVGSVISGERNYFATTDMYNSVTGSIVIVCTIIVVEILLYIASIWMNRQKFEREVR</sequence>
<keyword evidence="1" id="KW-0472">Membrane</keyword>
<keyword evidence="3" id="KW-1185">Reference proteome</keyword>
<protein>
    <recommendedName>
        <fullName evidence="4">ABC-2 type transport system permease protein</fullName>
    </recommendedName>
</protein>
<keyword evidence="1" id="KW-1133">Transmembrane helix</keyword>
<dbReference type="EMBL" id="FOIT01000005">
    <property type="protein sequence ID" value="SEW10782.1"/>
    <property type="molecule type" value="Genomic_DNA"/>
</dbReference>